<keyword evidence="6" id="KW-1185">Reference proteome</keyword>
<evidence type="ECO:0000256" key="1">
    <source>
        <dbReference type="PROSITE-ProRule" id="PRU00175"/>
    </source>
</evidence>
<dbReference type="InterPro" id="IPR013083">
    <property type="entry name" value="Znf_RING/FYVE/PHD"/>
</dbReference>
<dbReference type="AlphaFoldDB" id="A0A1R2C897"/>
<dbReference type="PROSITE" id="PS50089">
    <property type="entry name" value="ZF_RING_2"/>
    <property type="match status" value="1"/>
</dbReference>
<dbReference type="GO" id="GO:0008270">
    <property type="term" value="F:zinc ion binding"/>
    <property type="evidence" value="ECO:0007669"/>
    <property type="project" value="UniProtKB-KW"/>
</dbReference>
<dbReference type="SMART" id="SM00184">
    <property type="entry name" value="RING"/>
    <property type="match status" value="1"/>
</dbReference>
<feature type="signal peptide" evidence="3">
    <location>
        <begin position="1"/>
        <end position="18"/>
    </location>
</feature>
<dbReference type="EMBL" id="MPUH01000243">
    <property type="protein sequence ID" value="OMJ85244.1"/>
    <property type="molecule type" value="Genomic_DNA"/>
</dbReference>
<dbReference type="InterPro" id="IPR053215">
    <property type="entry name" value="TKL_Ser/Thr_kinase"/>
</dbReference>
<keyword evidence="1" id="KW-0863">Zinc-finger</keyword>
<dbReference type="PANTHER" id="PTHR45756:SF1">
    <property type="entry name" value="PROTEIN KINASE DOMAIN CONTAINING PROTEIN"/>
    <property type="match status" value="1"/>
</dbReference>
<dbReference type="SUPFAM" id="SSF57850">
    <property type="entry name" value="RING/U-box"/>
    <property type="match status" value="1"/>
</dbReference>
<dbReference type="Gene3D" id="3.30.40.10">
    <property type="entry name" value="Zinc/RING finger domain, C3HC4 (zinc finger)"/>
    <property type="match status" value="1"/>
</dbReference>
<keyword evidence="1" id="KW-0479">Metal-binding</keyword>
<evidence type="ECO:0000256" key="2">
    <source>
        <dbReference type="SAM" id="Phobius"/>
    </source>
</evidence>
<accession>A0A1R2C897</accession>
<evidence type="ECO:0000313" key="6">
    <source>
        <dbReference type="Proteomes" id="UP000187209"/>
    </source>
</evidence>
<evidence type="ECO:0000259" key="4">
    <source>
        <dbReference type="PROSITE" id="PS50089"/>
    </source>
</evidence>
<keyword evidence="2" id="KW-1133">Transmembrane helix</keyword>
<keyword evidence="1" id="KW-0862">Zinc</keyword>
<proteinExistence type="predicted"/>
<keyword evidence="2" id="KW-0472">Membrane</keyword>
<dbReference type="PANTHER" id="PTHR45756">
    <property type="entry name" value="PALMITOYLTRANSFERASE"/>
    <property type="match status" value="1"/>
</dbReference>
<dbReference type="OrthoDB" id="300641at2759"/>
<feature type="transmembrane region" description="Helical" evidence="2">
    <location>
        <begin position="278"/>
        <end position="304"/>
    </location>
</feature>
<dbReference type="Proteomes" id="UP000187209">
    <property type="component" value="Unassembled WGS sequence"/>
</dbReference>
<keyword evidence="3" id="KW-0732">Signal</keyword>
<sequence>MLFFTFSLLTTIYSQTYSIENCETIDSRYSEYCINCNAGYIRNEQFGCVEISDPSSNQRNLIENCQDYNDFNCEKCIEGYNVHEGRCEPICESNCQCFEPNMCIDTHGRKLMCTDYSYNSNCLTCCDYNYELCCSCYSGYGLDNYGGCMPCFDSTCISCYNYYIQCDICTGFYDSYGNCCLANNCKDCSYDVNYCGICSSDYNLRYNSYCCPEHCTTCSYNSECTGCEYGYTFDNGLCIKCESNCISCTYNYCYTCETGYSTDGDGGCESTSARTARVLAMAIAIPIVSFFFLFGLIFGLTWYCRRRAMKLNAKFMKIAPPVPAFNNGNMVIPGQQQYNYGPVSQPAVYNQNYALGATEITVSNFLTLVPNVAIDQNLMYNGINVCKVCAQAFQINGDIRVLPCGHAYHGNCIYNLMIIQNRKTCLHCNRVYA</sequence>
<feature type="chain" id="PRO_5013272145" description="RING-type domain-containing protein" evidence="3">
    <location>
        <begin position="19"/>
        <end position="433"/>
    </location>
</feature>
<dbReference type="Pfam" id="PF17123">
    <property type="entry name" value="zf-RING_11"/>
    <property type="match status" value="1"/>
</dbReference>
<dbReference type="InterPro" id="IPR009030">
    <property type="entry name" value="Growth_fac_rcpt_cys_sf"/>
</dbReference>
<feature type="domain" description="RING-type" evidence="4">
    <location>
        <begin position="386"/>
        <end position="429"/>
    </location>
</feature>
<dbReference type="SUPFAM" id="SSF57184">
    <property type="entry name" value="Growth factor receptor domain"/>
    <property type="match status" value="1"/>
</dbReference>
<gene>
    <name evidence="5" type="ORF">SteCoe_13480</name>
</gene>
<keyword evidence="2" id="KW-0812">Transmembrane</keyword>
<evidence type="ECO:0000313" key="5">
    <source>
        <dbReference type="EMBL" id="OMJ85244.1"/>
    </source>
</evidence>
<dbReference type="InterPro" id="IPR001841">
    <property type="entry name" value="Znf_RING"/>
</dbReference>
<protein>
    <recommendedName>
        <fullName evidence="4">RING-type domain-containing protein</fullName>
    </recommendedName>
</protein>
<evidence type="ECO:0000256" key="3">
    <source>
        <dbReference type="SAM" id="SignalP"/>
    </source>
</evidence>
<name>A0A1R2C897_9CILI</name>
<comment type="caution">
    <text evidence="5">The sequence shown here is derived from an EMBL/GenBank/DDBJ whole genome shotgun (WGS) entry which is preliminary data.</text>
</comment>
<organism evidence="5 6">
    <name type="scientific">Stentor coeruleus</name>
    <dbReference type="NCBI Taxonomy" id="5963"/>
    <lineage>
        <taxon>Eukaryota</taxon>
        <taxon>Sar</taxon>
        <taxon>Alveolata</taxon>
        <taxon>Ciliophora</taxon>
        <taxon>Postciliodesmatophora</taxon>
        <taxon>Heterotrichea</taxon>
        <taxon>Heterotrichida</taxon>
        <taxon>Stentoridae</taxon>
        <taxon>Stentor</taxon>
    </lineage>
</organism>
<reference evidence="5 6" key="1">
    <citation type="submission" date="2016-11" db="EMBL/GenBank/DDBJ databases">
        <title>The macronuclear genome of Stentor coeruleus: a giant cell with tiny introns.</title>
        <authorList>
            <person name="Slabodnick M."/>
            <person name="Ruby J.G."/>
            <person name="Reiff S.B."/>
            <person name="Swart E.C."/>
            <person name="Gosai S."/>
            <person name="Prabakaran S."/>
            <person name="Witkowska E."/>
            <person name="Larue G.E."/>
            <person name="Fisher S."/>
            <person name="Freeman R.M."/>
            <person name="Gunawardena J."/>
            <person name="Chu W."/>
            <person name="Stover N.A."/>
            <person name="Gregory B.D."/>
            <person name="Nowacki M."/>
            <person name="Derisi J."/>
            <person name="Roy S.W."/>
            <person name="Marshall W.F."/>
            <person name="Sood P."/>
        </authorList>
    </citation>
    <scope>NUCLEOTIDE SEQUENCE [LARGE SCALE GENOMIC DNA]</scope>
    <source>
        <strain evidence="5">WM001</strain>
    </source>
</reference>